<dbReference type="EMBL" id="JACTNZ010000008">
    <property type="protein sequence ID" value="KAG5536835.1"/>
    <property type="molecule type" value="Genomic_DNA"/>
</dbReference>
<comment type="caution">
    <text evidence="1">The sequence shown here is derived from an EMBL/GenBank/DDBJ whole genome shotgun (WGS) entry which is preliminary data.</text>
</comment>
<organism evidence="1 2">
    <name type="scientific">Rhododendron griersonianum</name>
    <dbReference type="NCBI Taxonomy" id="479676"/>
    <lineage>
        <taxon>Eukaryota</taxon>
        <taxon>Viridiplantae</taxon>
        <taxon>Streptophyta</taxon>
        <taxon>Embryophyta</taxon>
        <taxon>Tracheophyta</taxon>
        <taxon>Spermatophyta</taxon>
        <taxon>Magnoliopsida</taxon>
        <taxon>eudicotyledons</taxon>
        <taxon>Gunneridae</taxon>
        <taxon>Pentapetalae</taxon>
        <taxon>asterids</taxon>
        <taxon>Ericales</taxon>
        <taxon>Ericaceae</taxon>
        <taxon>Ericoideae</taxon>
        <taxon>Rhodoreae</taxon>
        <taxon>Rhododendron</taxon>
    </lineage>
</organism>
<gene>
    <name evidence="1" type="ORF">RHGRI_024313</name>
</gene>
<protein>
    <submittedName>
        <fullName evidence="1">Uncharacterized protein</fullName>
    </submittedName>
</protein>
<keyword evidence="2" id="KW-1185">Reference proteome</keyword>
<reference evidence="1" key="1">
    <citation type="submission" date="2020-08" db="EMBL/GenBank/DDBJ databases">
        <title>Plant Genome Project.</title>
        <authorList>
            <person name="Zhang R.-G."/>
        </authorList>
    </citation>
    <scope>NUCLEOTIDE SEQUENCE</scope>
    <source>
        <strain evidence="1">WSP0</strain>
        <tissue evidence="1">Leaf</tissue>
    </source>
</reference>
<proteinExistence type="predicted"/>
<evidence type="ECO:0000313" key="2">
    <source>
        <dbReference type="Proteomes" id="UP000823749"/>
    </source>
</evidence>
<evidence type="ECO:0000313" key="1">
    <source>
        <dbReference type="EMBL" id="KAG5536835.1"/>
    </source>
</evidence>
<accession>A0AAV6JC99</accession>
<name>A0AAV6JC99_9ERIC</name>
<dbReference type="AlphaFoldDB" id="A0AAV6JC99"/>
<dbReference type="Proteomes" id="UP000823749">
    <property type="component" value="Chromosome 8"/>
</dbReference>
<sequence length="77" mass="8740">MDTSKKSLSEQIEEQFRERAEARRCVEAGIRAQNNYLAMMKDSTPTTGKSAEVAQASKNLKLQIDAQNDFINNYLNK</sequence>